<dbReference type="RefSeq" id="WP_110471078.1">
    <property type="nucleotide sequence ID" value="NZ_QJSP01000011.1"/>
</dbReference>
<dbReference type="PANTHER" id="PTHR33908:SF3">
    <property type="entry name" value="UNDECAPRENYL PHOSPHATE-ALPHA-4-AMINO-4-DEOXY-L-ARABINOSE ARABINOSYL TRANSFERASE"/>
    <property type="match status" value="1"/>
</dbReference>
<feature type="transmembrane region" description="Helical" evidence="9">
    <location>
        <begin position="110"/>
        <end position="129"/>
    </location>
</feature>
<dbReference type="GO" id="GO:0009103">
    <property type="term" value="P:lipopolysaccharide biosynthetic process"/>
    <property type="evidence" value="ECO:0007669"/>
    <property type="project" value="UniProtKB-ARBA"/>
</dbReference>
<feature type="transmembrane region" description="Helical" evidence="9">
    <location>
        <begin position="162"/>
        <end position="179"/>
    </location>
</feature>
<keyword evidence="7 9" id="KW-0472">Membrane</keyword>
<feature type="transmembrane region" description="Helical" evidence="9">
    <location>
        <begin position="376"/>
        <end position="395"/>
    </location>
</feature>
<feature type="transmembrane region" description="Helical" evidence="9">
    <location>
        <begin position="489"/>
        <end position="509"/>
    </location>
</feature>
<evidence type="ECO:0000256" key="1">
    <source>
        <dbReference type="ARBA" id="ARBA00004651"/>
    </source>
</evidence>
<dbReference type="EMBL" id="QJSP01000011">
    <property type="protein sequence ID" value="PYE15068.1"/>
    <property type="molecule type" value="Genomic_DNA"/>
</dbReference>
<dbReference type="Pfam" id="PF13231">
    <property type="entry name" value="PMT_2"/>
    <property type="match status" value="1"/>
</dbReference>
<dbReference type="GO" id="GO:0016763">
    <property type="term" value="F:pentosyltransferase activity"/>
    <property type="evidence" value="ECO:0007669"/>
    <property type="project" value="TreeGrafter"/>
</dbReference>
<feature type="transmembrane region" description="Helical" evidence="9">
    <location>
        <begin position="199"/>
        <end position="219"/>
    </location>
</feature>
<keyword evidence="5 9" id="KW-0812">Transmembrane</keyword>
<feature type="transmembrane region" description="Helical" evidence="9">
    <location>
        <begin position="231"/>
        <end position="249"/>
    </location>
</feature>
<keyword evidence="3" id="KW-0328">Glycosyltransferase</keyword>
<dbReference type="InterPro" id="IPR038731">
    <property type="entry name" value="RgtA/B/C-like"/>
</dbReference>
<evidence type="ECO:0000256" key="8">
    <source>
        <dbReference type="SAM" id="MobiDB-lite"/>
    </source>
</evidence>
<protein>
    <submittedName>
        <fullName evidence="12">4-amino-4-deoxy-L-arabinose transferase-like glycosyltransferase</fullName>
    </submittedName>
</protein>
<evidence type="ECO:0000256" key="2">
    <source>
        <dbReference type="ARBA" id="ARBA00022475"/>
    </source>
</evidence>
<keyword evidence="13" id="KW-1185">Reference proteome</keyword>
<evidence type="ECO:0000256" key="4">
    <source>
        <dbReference type="ARBA" id="ARBA00022679"/>
    </source>
</evidence>
<comment type="caution">
    <text evidence="12">The sequence shown here is derived from an EMBL/GenBank/DDBJ whole genome shotgun (WGS) entry which is preliminary data.</text>
</comment>
<keyword evidence="2" id="KW-1003">Cell membrane</keyword>
<feature type="transmembrane region" description="Helical" evidence="9">
    <location>
        <begin position="31"/>
        <end position="49"/>
    </location>
</feature>
<evidence type="ECO:0000256" key="7">
    <source>
        <dbReference type="ARBA" id="ARBA00023136"/>
    </source>
</evidence>
<evidence type="ECO:0000256" key="6">
    <source>
        <dbReference type="ARBA" id="ARBA00022989"/>
    </source>
</evidence>
<accession>A0A318RF56</accession>
<comment type="subcellular location">
    <subcellularLocation>
        <location evidence="1">Cell membrane</location>
        <topology evidence="1">Multi-pass membrane protein</topology>
    </subcellularLocation>
</comment>
<feature type="compositionally biased region" description="Polar residues" evidence="8">
    <location>
        <begin position="560"/>
        <end position="577"/>
    </location>
</feature>
<keyword evidence="6 9" id="KW-1133">Transmembrane helix</keyword>
<dbReference type="PANTHER" id="PTHR33908">
    <property type="entry name" value="MANNOSYLTRANSFERASE YKCB-RELATED"/>
    <property type="match status" value="1"/>
</dbReference>
<dbReference type="GO" id="GO:0010041">
    <property type="term" value="P:response to iron(III) ion"/>
    <property type="evidence" value="ECO:0007669"/>
    <property type="project" value="TreeGrafter"/>
</dbReference>
<feature type="region of interest" description="Disordered" evidence="8">
    <location>
        <begin position="515"/>
        <end position="590"/>
    </location>
</feature>
<feature type="compositionally biased region" description="Low complexity" evidence="8">
    <location>
        <begin position="542"/>
        <end position="556"/>
    </location>
</feature>
<dbReference type="GO" id="GO:0005886">
    <property type="term" value="C:plasma membrane"/>
    <property type="evidence" value="ECO:0007669"/>
    <property type="project" value="UniProtKB-SubCell"/>
</dbReference>
<evidence type="ECO:0000313" key="13">
    <source>
        <dbReference type="Proteomes" id="UP000247591"/>
    </source>
</evidence>
<evidence type="ECO:0000256" key="5">
    <source>
        <dbReference type="ARBA" id="ARBA00022692"/>
    </source>
</evidence>
<dbReference type="InterPro" id="IPR056785">
    <property type="entry name" value="YkcA/B-like_C"/>
</dbReference>
<evidence type="ECO:0000256" key="9">
    <source>
        <dbReference type="SAM" id="Phobius"/>
    </source>
</evidence>
<dbReference type="Proteomes" id="UP000247591">
    <property type="component" value="Unassembled WGS sequence"/>
</dbReference>
<feature type="domain" description="Putative mannosyltransferase YkcA/B-like C-terminal" evidence="11">
    <location>
        <begin position="599"/>
        <end position="688"/>
    </location>
</feature>
<feature type="transmembrane region" description="Helical" evidence="9">
    <location>
        <begin position="456"/>
        <end position="477"/>
    </location>
</feature>
<feature type="transmembrane region" description="Helical" evidence="9">
    <location>
        <begin position="347"/>
        <end position="364"/>
    </location>
</feature>
<keyword evidence="4 12" id="KW-0808">Transferase</keyword>
<evidence type="ECO:0000259" key="10">
    <source>
        <dbReference type="Pfam" id="PF13231"/>
    </source>
</evidence>
<evidence type="ECO:0000259" key="11">
    <source>
        <dbReference type="Pfam" id="PF24878"/>
    </source>
</evidence>
<feature type="compositionally biased region" description="Low complexity" evidence="8">
    <location>
        <begin position="515"/>
        <end position="525"/>
    </location>
</feature>
<proteinExistence type="predicted"/>
<dbReference type="AlphaFoldDB" id="A0A318RF56"/>
<feature type="transmembrane region" description="Helical" evidence="9">
    <location>
        <begin position="401"/>
        <end position="422"/>
    </location>
</feature>
<name>A0A318RF56_WILLI</name>
<feature type="transmembrane region" description="Helical" evidence="9">
    <location>
        <begin position="135"/>
        <end position="155"/>
    </location>
</feature>
<dbReference type="OrthoDB" id="5241882at2"/>
<organism evidence="12 13">
    <name type="scientific">Williamsia limnetica</name>
    <dbReference type="NCBI Taxonomy" id="882452"/>
    <lineage>
        <taxon>Bacteria</taxon>
        <taxon>Bacillati</taxon>
        <taxon>Actinomycetota</taxon>
        <taxon>Actinomycetes</taxon>
        <taxon>Mycobacteriales</taxon>
        <taxon>Nocardiaceae</taxon>
        <taxon>Williamsia</taxon>
    </lineage>
</organism>
<dbReference type="InterPro" id="IPR050297">
    <property type="entry name" value="LipidA_mod_glycosyltrf_83"/>
</dbReference>
<feature type="compositionally biased region" description="Gly residues" evidence="8">
    <location>
        <begin position="526"/>
        <end position="538"/>
    </location>
</feature>
<gene>
    <name evidence="12" type="ORF">DFR67_111143</name>
</gene>
<feature type="transmembrane region" description="Helical" evidence="9">
    <location>
        <begin position="429"/>
        <end position="450"/>
    </location>
</feature>
<evidence type="ECO:0000313" key="12">
    <source>
        <dbReference type="EMBL" id="PYE15068.1"/>
    </source>
</evidence>
<sequence length="706" mass="72740">MSLLVEGAPANPAPGQPVTAPQPDVRPRWELPSFAALILATGVLYLWNLSANGWANSFYSAAIQAGSQSWEAWFFGSSDAANSITVDKPPMSLWIPGIAVRIFGLNSWSIIVPQALMGIASVALLYWIVRKRFGPAAGLISGAALALTPVAALMFRFNNPDALLVLLMIASVWATLKAVDDGRIRWMILTGVFVGFGFLTKQMQVFLVIPPLALTYLAFGQRTPMRRLGHLFAALGAMIVSAGWWVLAVELWPKDSRPYIGGSQNNSILELTLGYNGFGRLSGNETGSVTPGGGGNAIVEQLGATGGVAGGFAGGPGVAGGGPGGGGGMWGQTGWTRMFESAQGGQIAWLIPAAFILGIAAIVLCGKAARTDSRRALLVVWGLWLVTTMAVFSFMAGIFHAYYTVALAPAIAGLVGAGAVMCWRHRALVWVRIVLAAAAPATGVMSYVLLERSADFLPLLRYVVLIGSVIVGVALVFSNVNKASVQRGALIAALVALALGLAGPAAYAIDTATSSSSGSIPSAGPAGAGGFGPGGGMRMDGRGTTPPGMTGRQGTPAGMTGQQGVPNQAGPQANPMQRETGRGMGGGGLLEGSKPTDELVAILDQNADDFTWVAAAIGSNTASGYQLATEHSVMPIGGFNGSDPSPTLAQFQQYVADGEIHYFIAGGGGMMGGGTGTASEITAWVEANFTSTTVGSVTLYDLTDPD</sequence>
<dbReference type="Pfam" id="PF24878">
    <property type="entry name" value="YkcB_C"/>
    <property type="match status" value="1"/>
</dbReference>
<evidence type="ECO:0000256" key="3">
    <source>
        <dbReference type="ARBA" id="ARBA00022676"/>
    </source>
</evidence>
<reference evidence="12 13" key="1">
    <citation type="submission" date="2018-06" db="EMBL/GenBank/DDBJ databases">
        <title>Genomic Encyclopedia of Type Strains, Phase IV (KMG-IV): sequencing the most valuable type-strain genomes for metagenomic binning, comparative biology and taxonomic classification.</title>
        <authorList>
            <person name="Goeker M."/>
        </authorList>
    </citation>
    <scope>NUCLEOTIDE SEQUENCE [LARGE SCALE GENOMIC DNA]</scope>
    <source>
        <strain evidence="12 13">DSM 45521</strain>
    </source>
</reference>
<feature type="domain" description="Glycosyltransferase RgtA/B/C/D-like" evidence="10">
    <location>
        <begin position="87"/>
        <end position="244"/>
    </location>
</feature>